<accession>A0A553JJT7</accession>
<evidence type="ECO:0000313" key="2">
    <source>
        <dbReference type="Proteomes" id="UP000318126"/>
    </source>
</evidence>
<dbReference type="AlphaFoldDB" id="A0A553JJT7"/>
<evidence type="ECO:0008006" key="3">
    <source>
        <dbReference type="Google" id="ProtNLM"/>
    </source>
</evidence>
<comment type="caution">
    <text evidence="1">The sequence shown here is derived from an EMBL/GenBank/DDBJ whole genome shotgun (WGS) entry which is preliminary data.</text>
</comment>
<dbReference type="RefSeq" id="WP_144041786.1">
    <property type="nucleotide sequence ID" value="NZ_BMPL01000027.1"/>
</dbReference>
<reference evidence="2" key="1">
    <citation type="submission" date="2019-07" db="EMBL/GenBank/DDBJ databases">
        <title>Shewanella sp. YLB-08 draft genomic sequence.</title>
        <authorList>
            <person name="Yu L."/>
        </authorList>
    </citation>
    <scope>NUCLEOTIDE SEQUENCE [LARGE SCALE GENOMIC DNA]</scope>
    <source>
        <strain evidence="2">JCM 20706</strain>
    </source>
</reference>
<gene>
    <name evidence="1" type="ORF">FN961_19150</name>
</gene>
<dbReference type="Proteomes" id="UP000318126">
    <property type="component" value="Unassembled WGS sequence"/>
</dbReference>
<protein>
    <recommendedName>
        <fullName evidence="3">Response regulator</fullName>
    </recommendedName>
</protein>
<dbReference type="EMBL" id="VKGK01000028">
    <property type="protein sequence ID" value="TRY12694.1"/>
    <property type="molecule type" value="Genomic_DNA"/>
</dbReference>
<organism evidence="1 2">
    <name type="scientific">Shewanella hanedai</name>
    <name type="common">Alteromonas hanedai</name>
    <dbReference type="NCBI Taxonomy" id="25"/>
    <lineage>
        <taxon>Bacteria</taxon>
        <taxon>Pseudomonadati</taxon>
        <taxon>Pseudomonadota</taxon>
        <taxon>Gammaproteobacteria</taxon>
        <taxon>Alteromonadales</taxon>
        <taxon>Shewanellaceae</taxon>
        <taxon>Shewanella</taxon>
    </lineage>
</organism>
<name>A0A553JJT7_SHEHA</name>
<evidence type="ECO:0000313" key="1">
    <source>
        <dbReference type="EMBL" id="TRY12694.1"/>
    </source>
</evidence>
<sequence>MDKALNKFVFKEVVSKKETSVVTPWLVLIVDDEEDIHIMTKMALDSFTFSDNPLKLLHAYSG</sequence>
<keyword evidence="2" id="KW-1185">Reference proteome</keyword>
<proteinExistence type="predicted"/>